<sequence length="117" mass="12998">MNDQSSLAHQNRVSLAQDLAKNMIYLFKENVREGDNVIISQETVLEILNRLEELIKDFGVSDQEIKGVIEEISVKINDSPASSNMSNGDLSALPNKELDEASYSEDFGYSSRCSTPV</sequence>
<proteinExistence type="predicted"/>
<organism evidence="1">
    <name type="scientific">Wolbachia endosymbiont of Aleurodicus floccissimus</name>
    <dbReference type="NCBI Taxonomy" id="2152762"/>
    <lineage>
        <taxon>Bacteria</taxon>
        <taxon>Pseudomonadati</taxon>
        <taxon>Pseudomonadota</taxon>
        <taxon>Alphaproteobacteria</taxon>
        <taxon>Rickettsiales</taxon>
        <taxon>Anaplasmataceae</taxon>
        <taxon>Wolbachieae</taxon>
        <taxon>Wolbachia</taxon>
    </lineage>
</organism>
<evidence type="ECO:0000313" key="1">
    <source>
        <dbReference type="EMBL" id="SPP33955.1"/>
    </source>
</evidence>
<gene>
    <name evidence="1" type="ORF">WBAF_0580</name>
</gene>
<name>A0A3B0J0K1_9RICK</name>
<dbReference type="AlphaFoldDB" id="A0A3B0J0K1"/>
<dbReference type="EMBL" id="OUNF01000163">
    <property type="protein sequence ID" value="SPP33955.1"/>
    <property type="molecule type" value="Genomic_DNA"/>
</dbReference>
<protein>
    <submittedName>
        <fullName evidence="1">Uncharacterized protein</fullName>
    </submittedName>
</protein>
<accession>A0A3B0J0K1</accession>
<reference evidence="1" key="1">
    <citation type="submission" date="2018-04" db="EMBL/GenBank/DDBJ databases">
        <authorList>
            <person name="Go L.Y."/>
            <person name="Mitchell J.A."/>
        </authorList>
    </citation>
    <scope>NUCLEOTIDE SEQUENCE</scope>
    <source>
        <strain evidence="1">WBAF</strain>
    </source>
</reference>